<evidence type="ECO:0000256" key="3">
    <source>
        <dbReference type="ARBA" id="ARBA00022801"/>
    </source>
</evidence>
<gene>
    <name evidence="10" type="ordered locus">Marky_1811</name>
</gene>
<dbReference type="InterPro" id="IPR011059">
    <property type="entry name" value="Metal-dep_hydrolase_composite"/>
</dbReference>
<dbReference type="InterPro" id="IPR006680">
    <property type="entry name" value="Amidohydro-rel"/>
</dbReference>
<dbReference type="STRING" id="869210.Marky_1811"/>
<dbReference type="EMBL" id="CP002630">
    <property type="protein sequence ID" value="AEB12543.1"/>
    <property type="molecule type" value="Genomic_DNA"/>
</dbReference>
<sequence>MQALAGRVLTARGWALARVVFDARIQALEPLSEAPRRYVLPGFIDLHVHGGGGGDAMEGAAGVRRLARFHARHGTTALLATTVTAPPAAVVRALEGIRAVARRPGAGEARVLGAHLEGPFIHPERLGAQPPYPHPPDLDWARRFLEAGPVRVVTLAPELGGALELVRFLAGRGVRVQLGHSTAGFVEARAALEAGAVGFTHLFNAMGGLMARAPGLVGAAFARGRWAEVIPDGRHVHPGALLAAFRAIPGVYGVTDAVAAAGMPEGRYPLGARTVVRRGDGVYLEDGTLAGSVLTMAEALRNLVRLGLSLAEAAWRLSALPAAYLGVRDRGRVRAGVWADLVVLDEALRVREVYVEGRRVR</sequence>
<dbReference type="AlphaFoldDB" id="F2NPP2"/>
<dbReference type="InterPro" id="IPR032466">
    <property type="entry name" value="Metal_Hydrolase"/>
</dbReference>
<evidence type="ECO:0000313" key="10">
    <source>
        <dbReference type="EMBL" id="AEB12543.1"/>
    </source>
</evidence>
<feature type="binding site" evidence="8">
    <location>
        <position position="201"/>
    </location>
    <ligand>
        <name>Zn(2+)</name>
        <dbReference type="ChEBI" id="CHEBI:29105"/>
    </ligand>
</feature>
<dbReference type="GO" id="GO:0046872">
    <property type="term" value="F:metal ion binding"/>
    <property type="evidence" value="ECO:0007669"/>
    <property type="project" value="UniProtKB-KW"/>
</dbReference>
<feature type="binding site" evidence="7">
    <location>
        <position position="128"/>
    </location>
    <ligand>
        <name>substrate</name>
    </ligand>
</feature>
<organism evidence="10 11">
    <name type="scientific">Marinithermus hydrothermalis (strain DSM 14884 / JCM 11576 / T1)</name>
    <dbReference type="NCBI Taxonomy" id="869210"/>
    <lineage>
        <taxon>Bacteria</taxon>
        <taxon>Thermotogati</taxon>
        <taxon>Deinococcota</taxon>
        <taxon>Deinococci</taxon>
        <taxon>Thermales</taxon>
        <taxon>Thermaceae</taxon>
        <taxon>Marinithermus</taxon>
    </lineage>
</organism>
<dbReference type="RefSeq" id="WP_013704589.1">
    <property type="nucleotide sequence ID" value="NC_015387.1"/>
</dbReference>
<evidence type="ECO:0000256" key="8">
    <source>
        <dbReference type="PIRSR" id="PIRSR038994-3"/>
    </source>
</evidence>
<dbReference type="OrthoDB" id="9776488at2"/>
<comment type="cofactor">
    <cofactor evidence="8">
        <name>a divalent metal cation</name>
        <dbReference type="ChEBI" id="CHEBI:60240"/>
    </cofactor>
    <text evidence="8">Binds 1 divalent metal cation per subunit.</text>
</comment>
<feature type="domain" description="Amidohydrolase-related" evidence="9">
    <location>
        <begin position="38"/>
        <end position="360"/>
    </location>
</feature>
<evidence type="ECO:0000256" key="4">
    <source>
        <dbReference type="ARBA" id="ARBA00023277"/>
    </source>
</evidence>
<dbReference type="EC" id="3.5.1.25" evidence="10"/>
<feature type="binding site" evidence="7">
    <location>
        <begin position="289"/>
        <end position="291"/>
    </location>
    <ligand>
        <name>substrate</name>
    </ligand>
</feature>
<evidence type="ECO:0000313" key="11">
    <source>
        <dbReference type="Proteomes" id="UP000007030"/>
    </source>
</evidence>
<accession>F2NPP2</accession>
<name>F2NPP2_MARHT</name>
<keyword evidence="4 5" id="KW-0119">Carbohydrate metabolism</keyword>
<evidence type="ECO:0000256" key="7">
    <source>
        <dbReference type="PIRSR" id="PIRSR038994-2"/>
    </source>
</evidence>
<protein>
    <submittedName>
        <fullName evidence="10">N-acetylglucosamine-6-phosphate deacetylase</fullName>
        <ecNumber evidence="10">3.5.1.25</ecNumber>
    </submittedName>
</protein>
<dbReference type="HOGENOM" id="CLU_032482_2_1_0"/>
<feature type="active site" description="Proton donor/acceptor" evidence="6">
    <location>
        <position position="256"/>
    </location>
</feature>
<dbReference type="SUPFAM" id="SSF51556">
    <property type="entry name" value="Metallo-dependent hydrolases"/>
    <property type="match status" value="1"/>
</dbReference>
<dbReference type="PANTHER" id="PTHR11113:SF14">
    <property type="entry name" value="N-ACETYLGLUCOSAMINE-6-PHOSPHATE DEACETYLASE"/>
    <property type="match status" value="1"/>
</dbReference>
<dbReference type="InterPro" id="IPR003764">
    <property type="entry name" value="GlcNAc_6-P_deAcase"/>
</dbReference>
<feature type="binding site" evidence="7">
    <location>
        <position position="235"/>
    </location>
    <ligand>
        <name>substrate</name>
    </ligand>
</feature>
<dbReference type="Gene3D" id="2.30.40.10">
    <property type="entry name" value="Urease, subunit C, domain 1"/>
    <property type="match status" value="1"/>
</dbReference>
<keyword evidence="3 5" id="KW-0378">Hydrolase</keyword>
<dbReference type="Pfam" id="PF01979">
    <property type="entry name" value="Amidohydro_1"/>
    <property type="match status" value="1"/>
</dbReference>
<comment type="similarity">
    <text evidence="1 5">Belongs to the metallo-dependent hydrolases superfamily. NagA family.</text>
</comment>
<dbReference type="SUPFAM" id="SSF51338">
    <property type="entry name" value="Composite domain of metallo-dependent hydrolases"/>
    <property type="match status" value="1"/>
</dbReference>
<keyword evidence="2 8" id="KW-0479">Metal-binding</keyword>
<feature type="binding site" evidence="8">
    <location>
        <position position="180"/>
    </location>
    <ligand>
        <name>Zn(2+)</name>
        <dbReference type="ChEBI" id="CHEBI:29105"/>
    </ligand>
</feature>
<dbReference type="Proteomes" id="UP000007030">
    <property type="component" value="Chromosome"/>
</dbReference>
<feature type="binding site" evidence="7">
    <location>
        <position position="212"/>
    </location>
    <ligand>
        <name>substrate</name>
    </ligand>
</feature>
<reference evidence="10 11" key="1">
    <citation type="journal article" date="2012" name="Stand. Genomic Sci.">
        <title>Complete genome sequence of the aerobic, heterotroph Marinithermus hydrothermalis type strain (T1(T)) from a deep-sea hydrothermal vent chimney.</title>
        <authorList>
            <person name="Copeland A."/>
            <person name="Gu W."/>
            <person name="Yasawong M."/>
            <person name="Lapidus A."/>
            <person name="Lucas S."/>
            <person name="Deshpande S."/>
            <person name="Pagani I."/>
            <person name="Tapia R."/>
            <person name="Cheng J.F."/>
            <person name="Goodwin L.A."/>
            <person name="Pitluck S."/>
            <person name="Liolios K."/>
            <person name="Ivanova N."/>
            <person name="Mavromatis K."/>
            <person name="Mikhailova N."/>
            <person name="Pati A."/>
            <person name="Chen A."/>
            <person name="Palaniappan K."/>
            <person name="Land M."/>
            <person name="Pan C."/>
            <person name="Brambilla E.M."/>
            <person name="Rohde M."/>
            <person name="Tindall B.J."/>
            <person name="Sikorski J."/>
            <person name="Goker M."/>
            <person name="Detter J.C."/>
            <person name="Bristow J."/>
            <person name="Eisen J.A."/>
            <person name="Markowitz V."/>
            <person name="Hugenholtz P."/>
            <person name="Kyrpides N.C."/>
            <person name="Klenk H.P."/>
            <person name="Woyke T."/>
        </authorList>
    </citation>
    <scope>NUCLEOTIDE SEQUENCE [LARGE SCALE GENOMIC DNA]</scope>
    <source>
        <strain evidence="11">DSM 14884 / JCM 11576 / T1</strain>
    </source>
</reference>
<proteinExistence type="inferred from homology"/>
<dbReference type="NCBIfam" id="TIGR00221">
    <property type="entry name" value="nagA"/>
    <property type="match status" value="1"/>
</dbReference>
<dbReference type="PIRSF" id="PIRSF038994">
    <property type="entry name" value="NagA"/>
    <property type="match status" value="1"/>
</dbReference>
<evidence type="ECO:0000256" key="1">
    <source>
        <dbReference type="ARBA" id="ARBA00010716"/>
    </source>
</evidence>
<feature type="binding site" evidence="8">
    <location>
        <position position="117"/>
    </location>
    <ligand>
        <name>Zn(2+)</name>
        <dbReference type="ChEBI" id="CHEBI:29105"/>
    </ligand>
</feature>
<feature type="binding site" evidence="7">
    <location>
        <begin position="204"/>
        <end position="205"/>
    </location>
    <ligand>
        <name>substrate</name>
    </ligand>
</feature>
<evidence type="ECO:0000256" key="2">
    <source>
        <dbReference type="ARBA" id="ARBA00022723"/>
    </source>
</evidence>
<evidence type="ECO:0000259" key="9">
    <source>
        <dbReference type="Pfam" id="PF01979"/>
    </source>
</evidence>
<dbReference type="PANTHER" id="PTHR11113">
    <property type="entry name" value="N-ACETYLGLUCOSAMINE-6-PHOSPHATE DEACETYLASE"/>
    <property type="match status" value="1"/>
</dbReference>
<evidence type="ECO:0000256" key="6">
    <source>
        <dbReference type="PIRSR" id="PIRSR038994-1"/>
    </source>
</evidence>
<evidence type="ECO:0000256" key="5">
    <source>
        <dbReference type="PIRNR" id="PIRNR038994"/>
    </source>
</evidence>
<keyword evidence="11" id="KW-1185">Reference proteome</keyword>
<dbReference type="eggNOG" id="COG1820">
    <property type="taxonomic scope" value="Bacteria"/>
</dbReference>
<dbReference type="GO" id="GO:0006046">
    <property type="term" value="P:N-acetylglucosamine catabolic process"/>
    <property type="evidence" value="ECO:0007669"/>
    <property type="project" value="TreeGrafter"/>
</dbReference>
<dbReference type="GO" id="GO:0008448">
    <property type="term" value="F:N-acetylglucosamine-6-phosphate deacetylase activity"/>
    <property type="evidence" value="ECO:0007669"/>
    <property type="project" value="UniProtKB-EC"/>
</dbReference>
<dbReference type="KEGG" id="mhd:Marky_1811"/>
<dbReference type="Gene3D" id="3.20.20.140">
    <property type="entry name" value="Metal-dependent hydrolases"/>
    <property type="match status" value="1"/>
</dbReference>